<evidence type="ECO:0000313" key="1">
    <source>
        <dbReference type="EMBL" id="TJY68416.1"/>
    </source>
</evidence>
<dbReference type="InterPro" id="IPR032183">
    <property type="entry name" value="PKD-like"/>
</dbReference>
<dbReference type="EMBL" id="SUKA01000001">
    <property type="protein sequence ID" value="TJY68416.1"/>
    <property type="molecule type" value="Genomic_DNA"/>
</dbReference>
<dbReference type="AlphaFoldDB" id="A0A4U0H9E9"/>
<reference evidence="1 2" key="1">
    <citation type="submission" date="2019-04" db="EMBL/GenBank/DDBJ databases">
        <title>Sphingobacterium olei sp. nov., isolated from oil-contaminated soil.</title>
        <authorList>
            <person name="Liu B."/>
        </authorList>
    </citation>
    <scope>NUCLEOTIDE SEQUENCE [LARGE SCALE GENOMIC DNA]</scope>
    <source>
        <strain evidence="1 2">Y3L14</strain>
    </source>
</reference>
<keyword evidence="2" id="KW-1185">Reference proteome</keyword>
<dbReference type="Pfam" id="PF16407">
    <property type="entry name" value="PKD_2"/>
    <property type="match status" value="1"/>
</dbReference>
<dbReference type="Proteomes" id="UP000309872">
    <property type="component" value="Unassembled WGS sequence"/>
</dbReference>
<name>A0A4U0H9E9_9SPHI</name>
<protein>
    <recommendedName>
        <fullName evidence="3">PKD-like family protein</fullName>
    </recommendedName>
</protein>
<dbReference type="RefSeq" id="WP_136819282.1">
    <property type="nucleotide sequence ID" value="NZ_BMJX01000001.1"/>
</dbReference>
<comment type="caution">
    <text evidence="1">The sequence shown here is derived from an EMBL/GenBank/DDBJ whole genome shotgun (WGS) entry which is preliminary data.</text>
</comment>
<sequence>MKTLNIFILLLTFTFSGCNKDSYFKPYAKIDDFSIVPESIESRYIITQLDSINIYPVLQGLNTEKSYSYEWRLYTGSTFTVLSTEKNLKEVIVLGTGTYSLQYSVIDNDTKIKAISALFYVEVTGGFSQGWIIGNNVNGKGQLSFIRDLDDNISYNTLEELNNAVYPGKVIAAYSGAVGSFFSGQFKQILYFTDQGLTVFNSDNMMQTSELDYYFIDPLTYLNKPGYGISGTLYDQYLVNEGLLYAAEGQDFFGAEIVDYGKFTPAFEGDYSLFPFVFSSTGSPTYFYDNKNKKFLSVPYFGRSFSYPTTSMTNAQFSLNAVGRTMVAADQCKSNNYFALLKDNSNDYYIYYLPFSATSAVSGGKYYKLSSFAGLDKLAAFAASNVWDYAYFAAENKIYKIDGTNGTVTLFQEFPSDTQVADIKILKNGTESGKQITVALNKGETGEIQYIYMTTFGDRDTSRESKVFTGFGHIVNLSYRLPNAG</sequence>
<gene>
    <name evidence="1" type="ORF">FAZ19_03945</name>
</gene>
<organism evidence="1 2">
    <name type="scientific">Sphingobacterium alkalisoli</name>
    <dbReference type="NCBI Taxonomy" id="1874115"/>
    <lineage>
        <taxon>Bacteria</taxon>
        <taxon>Pseudomonadati</taxon>
        <taxon>Bacteroidota</taxon>
        <taxon>Sphingobacteriia</taxon>
        <taxon>Sphingobacteriales</taxon>
        <taxon>Sphingobacteriaceae</taxon>
        <taxon>Sphingobacterium</taxon>
    </lineage>
</organism>
<dbReference type="OrthoDB" id="1095195at2"/>
<accession>A0A4U0H9E9</accession>
<proteinExistence type="predicted"/>
<dbReference type="PROSITE" id="PS51257">
    <property type="entry name" value="PROKAR_LIPOPROTEIN"/>
    <property type="match status" value="1"/>
</dbReference>
<evidence type="ECO:0008006" key="3">
    <source>
        <dbReference type="Google" id="ProtNLM"/>
    </source>
</evidence>
<evidence type="ECO:0000313" key="2">
    <source>
        <dbReference type="Proteomes" id="UP000309872"/>
    </source>
</evidence>